<dbReference type="Proteomes" id="UP000464178">
    <property type="component" value="Chromosome"/>
</dbReference>
<accession>A0A6P2D1Q9</accession>
<protein>
    <submittedName>
        <fullName evidence="3">Uncharacterized protein</fullName>
    </submittedName>
</protein>
<keyword evidence="2" id="KW-0812">Transmembrane</keyword>
<keyword evidence="4" id="KW-1185">Reference proteome</keyword>
<evidence type="ECO:0000313" key="4">
    <source>
        <dbReference type="Proteomes" id="UP000464178"/>
    </source>
</evidence>
<dbReference type="RefSeq" id="WP_162669519.1">
    <property type="nucleotide sequence ID" value="NZ_LR593886.1"/>
</dbReference>
<dbReference type="AlphaFoldDB" id="A0A6P2D1Q9"/>
<gene>
    <name evidence="3" type="ORF">SOIL9_26610</name>
</gene>
<evidence type="ECO:0000256" key="2">
    <source>
        <dbReference type="SAM" id="Phobius"/>
    </source>
</evidence>
<feature type="region of interest" description="Disordered" evidence="1">
    <location>
        <begin position="211"/>
        <end position="238"/>
    </location>
</feature>
<evidence type="ECO:0000256" key="1">
    <source>
        <dbReference type="SAM" id="MobiDB-lite"/>
    </source>
</evidence>
<feature type="compositionally biased region" description="Basic and acidic residues" evidence="1">
    <location>
        <begin position="1"/>
        <end position="15"/>
    </location>
</feature>
<organism evidence="3 4">
    <name type="scientific">Gemmata massiliana</name>
    <dbReference type="NCBI Taxonomy" id="1210884"/>
    <lineage>
        <taxon>Bacteria</taxon>
        <taxon>Pseudomonadati</taxon>
        <taxon>Planctomycetota</taxon>
        <taxon>Planctomycetia</taxon>
        <taxon>Gemmatales</taxon>
        <taxon>Gemmataceae</taxon>
        <taxon>Gemmata</taxon>
    </lineage>
</organism>
<dbReference type="KEGG" id="gms:SOIL9_26610"/>
<dbReference type="EMBL" id="LR593886">
    <property type="protein sequence ID" value="VTR95053.1"/>
    <property type="molecule type" value="Genomic_DNA"/>
</dbReference>
<evidence type="ECO:0000313" key="3">
    <source>
        <dbReference type="EMBL" id="VTR95053.1"/>
    </source>
</evidence>
<reference evidence="3 4" key="1">
    <citation type="submission" date="2019-05" db="EMBL/GenBank/DDBJ databases">
        <authorList>
            <consortium name="Science for Life Laboratories"/>
        </authorList>
    </citation>
    <scope>NUCLEOTIDE SEQUENCE [LARGE SCALE GENOMIC DNA]</scope>
    <source>
        <strain evidence="3">Soil9</strain>
    </source>
</reference>
<feature type="transmembrane region" description="Helical" evidence="2">
    <location>
        <begin position="48"/>
        <end position="69"/>
    </location>
</feature>
<name>A0A6P2D1Q9_9BACT</name>
<feature type="region of interest" description="Disordered" evidence="1">
    <location>
        <begin position="1"/>
        <end position="40"/>
    </location>
</feature>
<feature type="compositionally biased region" description="Polar residues" evidence="1">
    <location>
        <begin position="302"/>
        <end position="313"/>
    </location>
</feature>
<keyword evidence="2" id="KW-0472">Membrane</keyword>
<proteinExistence type="predicted"/>
<keyword evidence="2" id="KW-1133">Transmembrane helix</keyword>
<feature type="region of interest" description="Disordered" evidence="1">
    <location>
        <begin position="256"/>
        <end position="313"/>
    </location>
</feature>
<sequence length="313" mass="34539">MIQRRDEQDTDDLSRTTELMAYESTRSSSEPASEKSVEPKKEEEQISLFWRVFGGTILSIVALVSITLFNNMSSSITELRTALSNEREARAELVKKDEFNTRVTAQYERMRAIDTVKVELEGLKEKISTNTAAVDGVKRDTNATIESIKKDAVTAADAMKKDATALEILKERVVLLEGIKKDVASLDTIKEKMVTTAADLKSMRDDLQKLSGEVDRNKNSDLERKALRDSQHKQVDESLKEIQKGLQDCREKLARMEGAQPKPSSDLPIPFSRPVEPSKPKPSGTASPAKPSEIKPAGGTSDPGSSKSGPESE</sequence>